<sequence length="687" mass="74596">MPAPVLPDDKRGLPRLPLLFWVGVALAVIAALLLLVADGNGTLRVAAVLALGSVVAIGLSVALRPDDGAAVRQLYDEVDELRAEIAVVARSGHQVAEQAYRAPEAVASVPRRTGGSASVPGAEPVPGGAGAGPLSGTGRTTPRSGTERTASMSGPEHAGSVSGPEGAGPVPGAERAGPGRARVAVPGAAGAVSGRTDEPEPYRAVGPGGGRGWPEESADSATDEPTGGRRRTDETAAGRRRTDEAAAGRRRTDEAAAGRRRSTAAEGGRRRRPEPDEDRDDDARRPDEEEPDRYRARRRHEDEPDPYARRHHDDEPDRYRARRAQDQWDGYRSDDYPGQRPDDYPGHRSDDEEPAARRTRPAARYAAERPAPGVYGVPRPDGPGAGHGPETSRPVGVVRHTETVHVTTRHTIVDGSGPDPVPGNVYGRWTPTPPPEEQPWSGPADDRWDGPAPRQERPRSGRSRESADRGWEGPDDRGWERPDDRAWEGPAERSDRDRPYPAEGAGADHWSDVRAGDRWAAVRDDEHGREVRMGERRAALHADGAGTELRMEDRWATVRRGEPRREHPDPRREHPGSRREHPDPRRAYPDPGPEPPDARRAYPDPGAGPRSGGYPDRGGRWPEPHHALPPGGVPVPDAFRAPRQRPPADDWPTPDTPRRGRAPETGPDGYDRPPREYGSRSAPDHWQ</sequence>
<feature type="compositionally biased region" description="Basic and acidic residues" evidence="1">
    <location>
        <begin position="549"/>
        <end position="588"/>
    </location>
</feature>
<organism evidence="3 4">
    <name type="scientific">Micromonospora cathayae</name>
    <dbReference type="NCBI Taxonomy" id="3028804"/>
    <lineage>
        <taxon>Bacteria</taxon>
        <taxon>Bacillati</taxon>
        <taxon>Actinomycetota</taxon>
        <taxon>Actinomycetes</taxon>
        <taxon>Micromonosporales</taxon>
        <taxon>Micromonosporaceae</taxon>
        <taxon>Micromonospora</taxon>
    </lineage>
</organism>
<feature type="compositionally biased region" description="Low complexity" evidence="1">
    <location>
        <begin position="362"/>
        <end position="372"/>
    </location>
</feature>
<feature type="compositionally biased region" description="Low complexity" evidence="1">
    <location>
        <begin position="158"/>
        <end position="194"/>
    </location>
</feature>
<dbReference type="RefSeq" id="WP_275032437.1">
    <property type="nucleotide sequence ID" value="NZ_CP118615.1"/>
</dbReference>
<feature type="compositionally biased region" description="Basic and acidic residues" evidence="1">
    <location>
        <begin position="299"/>
        <end position="356"/>
    </location>
</feature>
<dbReference type="EMBL" id="CP118615">
    <property type="protein sequence ID" value="WDZ85695.1"/>
    <property type="molecule type" value="Genomic_DNA"/>
</dbReference>
<name>A0ABY7ZS19_9ACTN</name>
<protein>
    <submittedName>
        <fullName evidence="3">Uncharacterized protein</fullName>
    </submittedName>
</protein>
<reference evidence="3 4" key="1">
    <citation type="submission" date="2023-02" db="EMBL/GenBank/DDBJ databases">
        <authorList>
            <person name="Mo P."/>
        </authorList>
    </citation>
    <scope>NUCLEOTIDE SEQUENCE [LARGE SCALE GENOMIC DNA]</scope>
    <source>
        <strain evidence="3 4">HUAS 3</strain>
    </source>
</reference>
<feature type="compositionally biased region" description="Basic and acidic residues" evidence="1">
    <location>
        <begin position="617"/>
        <end position="626"/>
    </location>
</feature>
<feature type="region of interest" description="Disordered" evidence="1">
    <location>
        <begin position="103"/>
        <end position="687"/>
    </location>
</feature>
<dbReference type="Proteomes" id="UP001219605">
    <property type="component" value="Chromosome"/>
</dbReference>
<evidence type="ECO:0000313" key="3">
    <source>
        <dbReference type="EMBL" id="WDZ85695.1"/>
    </source>
</evidence>
<keyword evidence="2" id="KW-0472">Membrane</keyword>
<keyword evidence="2" id="KW-0812">Transmembrane</keyword>
<accession>A0ABY7ZS19</accession>
<keyword evidence="2" id="KW-1133">Transmembrane helix</keyword>
<evidence type="ECO:0000256" key="1">
    <source>
        <dbReference type="SAM" id="MobiDB-lite"/>
    </source>
</evidence>
<feature type="compositionally biased region" description="Basic and acidic residues" evidence="1">
    <location>
        <begin position="509"/>
        <end position="540"/>
    </location>
</feature>
<feature type="compositionally biased region" description="Basic and acidic residues" evidence="1">
    <location>
        <begin position="669"/>
        <end position="687"/>
    </location>
</feature>
<feature type="transmembrane region" description="Helical" evidence="2">
    <location>
        <begin position="18"/>
        <end position="36"/>
    </location>
</feature>
<feature type="compositionally biased region" description="Basic and acidic residues" evidence="1">
    <location>
        <begin position="444"/>
        <end position="500"/>
    </location>
</feature>
<feature type="compositionally biased region" description="Basic and acidic residues" evidence="1">
    <location>
        <begin position="226"/>
        <end position="257"/>
    </location>
</feature>
<evidence type="ECO:0000313" key="4">
    <source>
        <dbReference type="Proteomes" id="UP001219605"/>
    </source>
</evidence>
<feature type="compositionally biased region" description="Low complexity" evidence="1">
    <location>
        <begin position="117"/>
        <end position="126"/>
    </location>
</feature>
<keyword evidence="4" id="KW-1185">Reference proteome</keyword>
<feature type="transmembrane region" description="Helical" evidence="2">
    <location>
        <begin position="43"/>
        <end position="63"/>
    </location>
</feature>
<proteinExistence type="predicted"/>
<feature type="compositionally biased region" description="Low complexity" evidence="1">
    <location>
        <begin position="136"/>
        <end position="149"/>
    </location>
</feature>
<gene>
    <name evidence="3" type="ORF">PVK37_04390</name>
</gene>
<evidence type="ECO:0000256" key="2">
    <source>
        <dbReference type="SAM" id="Phobius"/>
    </source>
</evidence>